<dbReference type="EC" id="1.6.5.-" evidence="6"/>
<evidence type="ECO:0000313" key="9">
    <source>
        <dbReference type="Proteomes" id="UP000275883"/>
    </source>
</evidence>
<comment type="catalytic activity">
    <reaction evidence="5">
        <text>N,N-dimethyl-1,4-phenylenediamine + anthranilate + 2 NAD(+) = 2-(4-dimethylaminophenyl)diazenylbenzoate + 2 NADH + 2 H(+)</text>
        <dbReference type="Rhea" id="RHEA:55872"/>
        <dbReference type="ChEBI" id="CHEBI:15378"/>
        <dbReference type="ChEBI" id="CHEBI:15783"/>
        <dbReference type="ChEBI" id="CHEBI:16567"/>
        <dbReference type="ChEBI" id="CHEBI:57540"/>
        <dbReference type="ChEBI" id="CHEBI:57945"/>
        <dbReference type="ChEBI" id="CHEBI:71579"/>
        <dbReference type="EC" id="1.7.1.17"/>
    </reaction>
    <physiologicalReaction direction="right-to-left" evidence="5">
        <dbReference type="Rhea" id="RHEA:55874"/>
    </physiologicalReaction>
</comment>
<dbReference type="NCBIfam" id="NF002370">
    <property type="entry name" value="PRK01355.1"/>
    <property type="match status" value="1"/>
</dbReference>
<evidence type="ECO:0000256" key="3">
    <source>
        <dbReference type="ARBA" id="ARBA00023002"/>
    </source>
</evidence>
<dbReference type="Gene3D" id="3.40.50.360">
    <property type="match status" value="1"/>
</dbReference>
<organism evidence="8 9">
    <name type="scientific">Mycoplasma struthionis</name>
    <dbReference type="NCBI Taxonomy" id="538220"/>
    <lineage>
        <taxon>Bacteria</taxon>
        <taxon>Bacillati</taxon>
        <taxon>Mycoplasmatota</taxon>
        <taxon>Mollicutes</taxon>
        <taxon>Mycoplasmataceae</taxon>
        <taxon>Mycoplasma</taxon>
    </lineage>
</organism>
<protein>
    <recommendedName>
        <fullName evidence="6">FMN dependent NADH:quinone oxidoreductase</fullName>
        <ecNumber evidence="6">1.6.5.-</ecNumber>
    </recommendedName>
    <alternativeName>
        <fullName evidence="6">Azo-dye reductase</fullName>
    </alternativeName>
    <alternativeName>
        <fullName evidence="6">FMN-dependent NADH-azo compound oxidoreductase</fullName>
    </alternativeName>
    <alternativeName>
        <fullName evidence="6">FMN-dependent NADH-azoreductase</fullName>
        <ecNumber evidence="6">1.7.1.17</ecNumber>
    </alternativeName>
</protein>
<dbReference type="GO" id="GO:0009055">
    <property type="term" value="F:electron transfer activity"/>
    <property type="evidence" value="ECO:0007669"/>
    <property type="project" value="UniProtKB-UniRule"/>
</dbReference>
<comment type="function">
    <text evidence="6">Quinone reductase that provides resistance to thiol-specific stress caused by electrophilic quinones.</text>
</comment>
<evidence type="ECO:0000256" key="4">
    <source>
        <dbReference type="ARBA" id="ARBA00023027"/>
    </source>
</evidence>
<dbReference type="SUPFAM" id="SSF52218">
    <property type="entry name" value="Flavoproteins"/>
    <property type="match status" value="1"/>
</dbReference>
<evidence type="ECO:0000256" key="1">
    <source>
        <dbReference type="ARBA" id="ARBA00022630"/>
    </source>
</evidence>
<evidence type="ECO:0000259" key="7">
    <source>
        <dbReference type="Pfam" id="PF02525"/>
    </source>
</evidence>
<dbReference type="GO" id="GO:0016652">
    <property type="term" value="F:oxidoreductase activity, acting on NAD(P)H as acceptor"/>
    <property type="evidence" value="ECO:0007669"/>
    <property type="project" value="UniProtKB-UniRule"/>
</dbReference>
<keyword evidence="4 6" id="KW-0520">NAD</keyword>
<evidence type="ECO:0000313" key="8">
    <source>
        <dbReference type="EMBL" id="AZG68722.1"/>
    </source>
</evidence>
<feature type="domain" description="Flavodoxin-like fold" evidence="7">
    <location>
        <begin position="3"/>
        <end position="184"/>
    </location>
</feature>
<evidence type="ECO:0000256" key="2">
    <source>
        <dbReference type="ARBA" id="ARBA00022643"/>
    </source>
</evidence>
<keyword evidence="9" id="KW-1185">Reference proteome</keyword>
<comment type="subunit">
    <text evidence="6">Homodimer.</text>
</comment>
<dbReference type="PANTHER" id="PTHR43741">
    <property type="entry name" value="FMN-DEPENDENT NADH-AZOREDUCTASE 1"/>
    <property type="match status" value="1"/>
</dbReference>
<dbReference type="EMBL" id="CP034044">
    <property type="protein sequence ID" value="AZG68722.1"/>
    <property type="molecule type" value="Genomic_DNA"/>
</dbReference>
<name>A0A3G8LIK7_9MOLU</name>
<accession>A0A3G8LIK7</accession>
<dbReference type="GO" id="GO:0016655">
    <property type="term" value="F:oxidoreductase activity, acting on NAD(P)H, quinone or similar compound as acceptor"/>
    <property type="evidence" value="ECO:0007669"/>
    <property type="project" value="InterPro"/>
</dbReference>
<dbReference type="InterPro" id="IPR029039">
    <property type="entry name" value="Flavoprotein-like_sf"/>
</dbReference>
<dbReference type="InterPro" id="IPR023048">
    <property type="entry name" value="NADH:quinone_OxRdtase_FMN_depd"/>
</dbReference>
<dbReference type="AlphaFoldDB" id="A0A3G8LIK7"/>
<keyword evidence="1 6" id="KW-0285">Flavoprotein</keyword>
<dbReference type="GO" id="GO:0010181">
    <property type="term" value="F:FMN binding"/>
    <property type="evidence" value="ECO:0007669"/>
    <property type="project" value="UniProtKB-UniRule"/>
</dbReference>
<keyword evidence="2 6" id="KW-0288">FMN</keyword>
<proteinExistence type="inferred from homology"/>
<reference evidence="8 9" key="1">
    <citation type="submission" date="2018-11" db="EMBL/GenBank/DDBJ databases">
        <title>Genome sequence of Mycoplasma struthionis sp. nov.</title>
        <authorList>
            <person name="Spergser J."/>
        </authorList>
    </citation>
    <scope>NUCLEOTIDE SEQUENCE [LARGE SCALE GENOMIC DNA]</scope>
    <source>
        <strain evidence="8 9">237IA</strain>
    </source>
</reference>
<comment type="cofactor">
    <cofactor evidence="6">
        <name>FMN</name>
        <dbReference type="ChEBI" id="CHEBI:58210"/>
    </cofactor>
    <text evidence="6">Binds 1 FMN per subunit.</text>
</comment>
<comment type="catalytic activity">
    <reaction evidence="6">
        <text>2 a quinone + NADH + H(+) = 2 a 1,4-benzosemiquinone + NAD(+)</text>
        <dbReference type="Rhea" id="RHEA:65952"/>
        <dbReference type="ChEBI" id="CHEBI:15378"/>
        <dbReference type="ChEBI" id="CHEBI:57540"/>
        <dbReference type="ChEBI" id="CHEBI:57945"/>
        <dbReference type="ChEBI" id="CHEBI:132124"/>
        <dbReference type="ChEBI" id="CHEBI:134225"/>
    </reaction>
</comment>
<evidence type="ECO:0000256" key="6">
    <source>
        <dbReference type="HAMAP-Rule" id="MF_01216"/>
    </source>
</evidence>
<keyword evidence="3 6" id="KW-0560">Oxidoreductase</keyword>
<dbReference type="InterPro" id="IPR003680">
    <property type="entry name" value="Flavodoxin_fold"/>
</dbReference>
<sequence length="199" mass="22445">MSKLIYIKGNVFESVNSVSNMVATLFLETYQNNHGADEIITLDLNLTEHANVFMNKNNFSTYFKDVNSQKWIDMLKEASKVVIALPMINFGPSATIKNFIDSICVPNETFTYKNSPDGQAIGMLGHLKVMIIATQGAPKTWYTWANHLSWLEGSWKFLGVKEVESIFITGTKVPPLNQLSPEKVLKTFEKEIVSKAKEF</sequence>
<dbReference type="EC" id="1.7.1.17" evidence="6"/>
<comment type="function">
    <text evidence="6">Also exhibits azoreductase activity. Catalyzes the reductive cleavage of the azo bond in aromatic azo compounds to the corresponding amines.</text>
</comment>
<dbReference type="HAMAP" id="MF_01216">
    <property type="entry name" value="Azoreductase_type1"/>
    <property type="match status" value="1"/>
</dbReference>
<evidence type="ECO:0000256" key="5">
    <source>
        <dbReference type="ARBA" id="ARBA00048542"/>
    </source>
</evidence>
<dbReference type="OrthoDB" id="9805013at2"/>
<dbReference type="RefSeq" id="WP_124724416.1">
    <property type="nucleotide sequence ID" value="NZ_CP034044.1"/>
</dbReference>
<dbReference type="InterPro" id="IPR050104">
    <property type="entry name" value="FMN-dep_NADH:Q_OxRdtase_AzoR1"/>
</dbReference>
<dbReference type="Pfam" id="PF02525">
    <property type="entry name" value="Flavodoxin_2"/>
    <property type="match status" value="1"/>
</dbReference>
<comment type="caution">
    <text evidence="6">Lacks conserved residue(s) required for the propagation of feature annotation.</text>
</comment>
<dbReference type="Proteomes" id="UP000275883">
    <property type="component" value="Chromosome"/>
</dbReference>
<gene>
    <name evidence="6" type="primary">azoR</name>
    <name evidence="8" type="ORF">EGN60_01975</name>
</gene>
<feature type="binding site" evidence="6">
    <location>
        <begin position="17"/>
        <end position="19"/>
    </location>
    <ligand>
        <name>FMN</name>
        <dbReference type="ChEBI" id="CHEBI:58210"/>
    </ligand>
</feature>
<dbReference type="KEGG" id="mstr:EGN60_01975"/>
<comment type="similarity">
    <text evidence="6">Belongs to the azoreductase type 1 family.</text>
</comment>
<dbReference type="PANTHER" id="PTHR43741:SF4">
    <property type="entry name" value="FMN-DEPENDENT NADH:QUINONE OXIDOREDUCTASE"/>
    <property type="match status" value="1"/>
</dbReference>